<evidence type="ECO:0000256" key="1">
    <source>
        <dbReference type="ARBA" id="ARBA00010815"/>
    </source>
</evidence>
<dbReference type="CDD" id="cd02440">
    <property type="entry name" value="AdoMet_MTases"/>
    <property type="match status" value="1"/>
</dbReference>
<accession>A0A9X1D9C4</accession>
<sequence>MTVHNPRAGRQRAFLARAKARAGRGLWRYMPTRLFLPLIDRVDTGLITGTLELHLPDGSVRVLGGRMPGFSAIVHLTSWRALARLATAGSTGWFRAWADGDWSSPDPVALFALFGANARSLGNAARSTGLPRLIGRLKLARRRNSRSGARRNIADHYDLGNDFYALWLDQSLTYSSARPIHPNEPMEDAQLRKIDALLDRLDIREGGRLLEIGCGWGSLAERALERAEIDYVGLTLSREQQDYVLGRLAMPAGAANVEVRLQDYRDAQGQFDAIASVEMVEAVGQSYWPAYIDAIARLLKPGGRAAIQFISIDDAIFPAYAARADFIQRYVFPGGCLLSERRFREIAETAGLEWRDQTRFGLDYAWTLRKWRERFDAVVDAGLLPARFDARFVDLWRYYLMYCEGGFSGRSCDVSQVTLVKSAMRPGVRPGS</sequence>
<dbReference type="PANTHER" id="PTHR43667:SF2">
    <property type="entry name" value="FATTY ACID C-METHYL TRANSFERASE"/>
    <property type="match status" value="1"/>
</dbReference>
<dbReference type="GO" id="GO:0008610">
    <property type="term" value="P:lipid biosynthetic process"/>
    <property type="evidence" value="ECO:0007669"/>
    <property type="project" value="InterPro"/>
</dbReference>
<evidence type="ECO:0000256" key="4">
    <source>
        <dbReference type="ARBA" id="ARBA00022691"/>
    </source>
</evidence>
<evidence type="ECO:0000256" key="6">
    <source>
        <dbReference type="PIRSR" id="PIRSR003085-1"/>
    </source>
</evidence>
<gene>
    <name evidence="7" type="ORF">KK488_01480</name>
</gene>
<dbReference type="PANTHER" id="PTHR43667">
    <property type="entry name" value="CYCLOPROPANE-FATTY-ACYL-PHOSPHOLIPID SYNTHASE"/>
    <property type="match status" value="1"/>
</dbReference>
<dbReference type="RefSeq" id="WP_214621354.1">
    <property type="nucleotide sequence ID" value="NZ_JAHGAW010000001.1"/>
</dbReference>
<evidence type="ECO:0000256" key="5">
    <source>
        <dbReference type="ARBA" id="ARBA00023098"/>
    </source>
</evidence>
<comment type="caution">
    <text evidence="7">The sequence shown here is derived from an EMBL/GenBank/DDBJ whole genome shotgun (WGS) entry which is preliminary data.</text>
</comment>
<name>A0A9X1D9C4_9SPHN</name>
<reference evidence="7" key="1">
    <citation type="submission" date="2021-05" db="EMBL/GenBank/DDBJ databases">
        <title>Genome of Sphingobium sp. strain.</title>
        <authorList>
            <person name="Fan R."/>
        </authorList>
    </citation>
    <scope>NUCLEOTIDE SEQUENCE</scope>
    <source>
        <strain evidence="7">H33</strain>
    </source>
</reference>
<evidence type="ECO:0000313" key="7">
    <source>
        <dbReference type="EMBL" id="MBT2185613.1"/>
    </source>
</evidence>
<dbReference type="InterPro" id="IPR003333">
    <property type="entry name" value="CMAS"/>
</dbReference>
<dbReference type="AlphaFoldDB" id="A0A9X1D9C4"/>
<organism evidence="7 8">
    <name type="scientific">Sphingobium nicotianae</name>
    <dbReference type="NCBI Taxonomy" id="2782607"/>
    <lineage>
        <taxon>Bacteria</taxon>
        <taxon>Pseudomonadati</taxon>
        <taxon>Pseudomonadota</taxon>
        <taxon>Alphaproteobacteria</taxon>
        <taxon>Sphingomonadales</taxon>
        <taxon>Sphingomonadaceae</taxon>
        <taxon>Sphingobium</taxon>
    </lineage>
</organism>
<comment type="similarity">
    <text evidence="1">Belongs to the CFA/CMAS family.</text>
</comment>
<evidence type="ECO:0000256" key="3">
    <source>
        <dbReference type="ARBA" id="ARBA00022679"/>
    </source>
</evidence>
<dbReference type="SUPFAM" id="SSF53335">
    <property type="entry name" value="S-adenosyl-L-methionine-dependent methyltransferases"/>
    <property type="match status" value="1"/>
</dbReference>
<dbReference type="Gene3D" id="3.40.50.150">
    <property type="entry name" value="Vaccinia Virus protein VP39"/>
    <property type="match status" value="1"/>
</dbReference>
<feature type="active site" evidence="6">
    <location>
        <position position="403"/>
    </location>
</feature>
<keyword evidence="3" id="KW-0808">Transferase</keyword>
<proteinExistence type="inferred from homology"/>
<dbReference type="InterPro" id="IPR050723">
    <property type="entry name" value="CFA/CMAS"/>
</dbReference>
<dbReference type="Proteomes" id="UP001138757">
    <property type="component" value="Unassembled WGS sequence"/>
</dbReference>
<keyword evidence="2" id="KW-0489">Methyltransferase</keyword>
<dbReference type="EMBL" id="JAHGAW010000001">
    <property type="protein sequence ID" value="MBT2185613.1"/>
    <property type="molecule type" value="Genomic_DNA"/>
</dbReference>
<dbReference type="InterPro" id="IPR029063">
    <property type="entry name" value="SAM-dependent_MTases_sf"/>
</dbReference>
<evidence type="ECO:0000256" key="2">
    <source>
        <dbReference type="ARBA" id="ARBA00022603"/>
    </source>
</evidence>
<dbReference type="GO" id="GO:0008168">
    <property type="term" value="F:methyltransferase activity"/>
    <property type="evidence" value="ECO:0007669"/>
    <property type="project" value="UniProtKB-KW"/>
</dbReference>
<dbReference type="GO" id="GO:0032259">
    <property type="term" value="P:methylation"/>
    <property type="evidence" value="ECO:0007669"/>
    <property type="project" value="UniProtKB-KW"/>
</dbReference>
<protein>
    <submittedName>
        <fullName evidence="7">Cyclopropane-fatty-acyl-phospholipid synthase family protein</fullName>
    </submittedName>
</protein>
<dbReference type="Pfam" id="PF02353">
    <property type="entry name" value="CMAS"/>
    <property type="match status" value="1"/>
</dbReference>
<keyword evidence="8" id="KW-1185">Reference proteome</keyword>
<keyword evidence="4" id="KW-0949">S-adenosyl-L-methionine</keyword>
<keyword evidence="5" id="KW-0443">Lipid metabolism</keyword>
<evidence type="ECO:0000313" key="8">
    <source>
        <dbReference type="Proteomes" id="UP001138757"/>
    </source>
</evidence>
<dbReference type="PIRSF" id="PIRSF003085">
    <property type="entry name" value="CMAS"/>
    <property type="match status" value="1"/>
</dbReference>